<gene>
    <name evidence="1" type="ORF">ACFFHQ_02225</name>
</gene>
<accession>A0ABV6GPA0</accession>
<evidence type="ECO:0000313" key="2">
    <source>
        <dbReference type="Proteomes" id="UP001589785"/>
    </source>
</evidence>
<feature type="non-terminal residue" evidence="1">
    <location>
        <position position="48"/>
    </location>
</feature>
<protein>
    <submittedName>
        <fullName evidence="1">RNA-guided endonuclease TnpB family protein</fullName>
    </submittedName>
</protein>
<keyword evidence="1" id="KW-0378">Hydrolase</keyword>
<comment type="caution">
    <text evidence="1">The sequence shown here is derived from an EMBL/GenBank/DDBJ whole genome shotgun (WGS) entry which is preliminary data.</text>
</comment>
<dbReference type="Proteomes" id="UP001589785">
    <property type="component" value="Unassembled WGS sequence"/>
</dbReference>
<evidence type="ECO:0000313" key="1">
    <source>
        <dbReference type="EMBL" id="MFC0296305.1"/>
    </source>
</evidence>
<dbReference type="EMBL" id="JBHLVN010000008">
    <property type="protein sequence ID" value="MFC0296305.1"/>
    <property type="molecule type" value="Genomic_DNA"/>
</dbReference>
<keyword evidence="1" id="KW-0255">Endonuclease</keyword>
<reference evidence="1 2" key="1">
    <citation type="submission" date="2024-09" db="EMBL/GenBank/DDBJ databases">
        <authorList>
            <person name="Sun Q."/>
            <person name="Mori K."/>
        </authorList>
    </citation>
    <scope>NUCLEOTIDE SEQUENCE [LARGE SCALE GENOMIC DNA]</scope>
    <source>
        <strain evidence="1 2">CCM 7224</strain>
    </source>
</reference>
<keyword evidence="1" id="KW-0540">Nuclease</keyword>
<organism evidence="1 2">
    <name type="scientific">Geobacillus jurassicus</name>
    <dbReference type="NCBI Taxonomy" id="235932"/>
    <lineage>
        <taxon>Bacteria</taxon>
        <taxon>Bacillati</taxon>
        <taxon>Bacillota</taxon>
        <taxon>Bacilli</taxon>
        <taxon>Bacillales</taxon>
        <taxon>Anoxybacillaceae</taxon>
        <taxon>Geobacillus</taxon>
    </lineage>
</organism>
<keyword evidence="2" id="KW-1185">Reference proteome</keyword>
<sequence length="48" mass="5965">MWNLKRKGGESMPMITLRLELHNPTKAKQEMYERMTEWNTEFANWLWH</sequence>
<name>A0ABV6GPA0_9BACL</name>
<proteinExistence type="predicted"/>
<dbReference type="GO" id="GO:0004519">
    <property type="term" value="F:endonuclease activity"/>
    <property type="evidence" value="ECO:0007669"/>
    <property type="project" value="UniProtKB-KW"/>
</dbReference>